<keyword evidence="2" id="KW-1185">Reference proteome</keyword>
<evidence type="ECO:0000313" key="2">
    <source>
        <dbReference type="Proteomes" id="UP001064048"/>
    </source>
</evidence>
<gene>
    <name evidence="1" type="ORF">MSG28_009978</name>
</gene>
<comment type="caution">
    <text evidence="1">The sequence shown here is derived from an EMBL/GenBank/DDBJ whole genome shotgun (WGS) entry which is preliminary data.</text>
</comment>
<proteinExistence type="predicted"/>
<dbReference type="EMBL" id="CM046116">
    <property type="protein sequence ID" value="KAI8422088.1"/>
    <property type="molecule type" value="Genomic_DNA"/>
</dbReference>
<evidence type="ECO:0000313" key="1">
    <source>
        <dbReference type="EMBL" id="KAI8422088.1"/>
    </source>
</evidence>
<dbReference type="Proteomes" id="UP001064048">
    <property type="component" value="Chromosome 16"/>
</dbReference>
<name>A0ACC0JDA3_CHOFU</name>
<reference evidence="1 2" key="1">
    <citation type="journal article" date="2022" name="Genome Biol. Evol.">
        <title>The Spruce Budworm Genome: Reconstructing the Evolutionary History of Antifreeze Proteins.</title>
        <authorList>
            <person name="Beliveau C."/>
            <person name="Gagne P."/>
            <person name="Picq S."/>
            <person name="Vernygora O."/>
            <person name="Keeling C.I."/>
            <person name="Pinkney K."/>
            <person name="Doucet D."/>
            <person name="Wen F."/>
            <person name="Johnston J.S."/>
            <person name="Maaroufi H."/>
            <person name="Boyle B."/>
            <person name="Laroche J."/>
            <person name="Dewar K."/>
            <person name="Juretic N."/>
            <person name="Blackburn G."/>
            <person name="Nisole A."/>
            <person name="Brunet B."/>
            <person name="Brandao M."/>
            <person name="Lumley L."/>
            <person name="Duan J."/>
            <person name="Quan G."/>
            <person name="Lucarotti C.J."/>
            <person name="Roe A.D."/>
            <person name="Sperling F.A.H."/>
            <person name="Levesque R.C."/>
            <person name="Cusson M."/>
        </authorList>
    </citation>
    <scope>NUCLEOTIDE SEQUENCE [LARGE SCALE GENOMIC DNA]</scope>
    <source>
        <strain evidence="1">Glfc:IPQL:Cfum</strain>
    </source>
</reference>
<accession>A0ACC0JDA3</accession>
<protein>
    <submittedName>
        <fullName evidence="1">Uncharacterized protein</fullName>
    </submittedName>
</protein>
<sequence length="260" mass="28779">MSISTQKAGMKSVCRGETSHVPQTNYDLAKKRLDSAMSRLKHLAPFITPCRASDSACMVASAMSATPVLAAGVPQLGLSPLDPMTVDRVTSNQAGLQLQMTDTTVKGLKNCVVMSMKRSARKTNMELKCPAVLLTGDYKLGGKLLILPIEGNGKYKIKIRDFVVKIQYEMAEEERGGEKFWKVISWKHTSDVLTNVQFQFQNLFNGNQNAADAIHQFANNNWKDIYHEVAPPVVKALIGNVIKEIEKLFQKVPINQLALD</sequence>
<organism evidence="1 2">
    <name type="scientific">Choristoneura fumiferana</name>
    <name type="common">Spruce budworm moth</name>
    <name type="synonym">Archips fumiferana</name>
    <dbReference type="NCBI Taxonomy" id="7141"/>
    <lineage>
        <taxon>Eukaryota</taxon>
        <taxon>Metazoa</taxon>
        <taxon>Ecdysozoa</taxon>
        <taxon>Arthropoda</taxon>
        <taxon>Hexapoda</taxon>
        <taxon>Insecta</taxon>
        <taxon>Pterygota</taxon>
        <taxon>Neoptera</taxon>
        <taxon>Endopterygota</taxon>
        <taxon>Lepidoptera</taxon>
        <taxon>Glossata</taxon>
        <taxon>Ditrysia</taxon>
        <taxon>Tortricoidea</taxon>
        <taxon>Tortricidae</taxon>
        <taxon>Tortricinae</taxon>
        <taxon>Choristoneura</taxon>
    </lineage>
</organism>